<proteinExistence type="inferred from homology"/>
<dbReference type="PANTHER" id="PTHR33393:SF11">
    <property type="entry name" value="POLYGLUTAMINE SYNTHESIS ACCESSORY PROTEIN RV0574C-RELATED"/>
    <property type="match status" value="1"/>
</dbReference>
<organism evidence="4 5">
    <name type="scientific">Candidatus Azambacteria bacterium GW2011_GWC1_46_13</name>
    <dbReference type="NCBI Taxonomy" id="1618619"/>
    <lineage>
        <taxon>Bacteria</taxon>
        <taxon>Candidatus Azamiibacteriota</taxon>
    </lineage>
</organism>
<dbReference type="EMBL" id="LCLU01000006">
    <property type="protein sequence ID" value="KKU22719.1"/>
    <property type="molecule type" value="Genomic_DNA"/>
</dbReference>
<evidence type="ECO:0000313" key="5">
    <source>
        <dbReference type="Proteomes" id="UP000034569"/>
    </source>
</evidence>
<evidence type="ECO:0000259" key="3">
    <source>
        <dbReference type="SMART" id="SM00854"/>
    </source>
</evidence>
<evidence type="ECO:0000313" key="4">
    <source>
        <dbReference type="EMBL" id="KKU22719.1"/>
    </source>
</evidence>
<keyword evidence="2" id="KW-1133">Transmembrane helix</keyword>
<dbReference type="SUPFAM" id="SSF56300">
    <property type="entry name" value="Metallo-dependent phosphatases"/>
    <property type="match status" value="1"/>
</dbReference>
<dbReference type="InterPro" id="IPR052169">
    <property type="entry name" value="CW_Biosynth-Accessory"/>
</dbReference>
<accession>A0A0G1NPY6</accession>
<dbReference type="InterPro" id="IPR029052">
    <property type="entry name" value="Metallo-depent_PP-like"/>
</dbReference>
<dbReference type="SMART" id="SM00854">
    <property type="entry name" value="PGA_cap"/>
    <property type="match status" value="1"/>
</dbReference>
<gene>
    <name evidence="4" type="ORF">UX33_C0006G0008</name>
</gene>
<comment type="caution">
    <text evidence="4">The sequence shown here is derived from an EMBL/GenBank/DDBJ whole genome shotgun (WGS) entry which is preliminary data.</text>
</comment>
<evidence type="ECO:0000256" key="2">
    <source>
        <dbReference type="SAM" id="Phobius"/>
    </source>
</evidence>
<dbReference type="InterPro" id="IPR002737">
    <property type="entry name" value="MEMO1_fam"/>
</dbReference>
<name>A0A0G1NPY6_9BACT</name>
<dbReference type="CDD" id="cd07361">
    <property type="entry name" value="MEMO_like"/>
    <property type="match status" value="1"/>
</dbReference>
<dbReference type="Gene3D" id="3.40.830.10">
    <property type="entry name" value="LigB-like"/>
    <property type="match status" value="1"/>
</dbReference>
<evidence type="ECO:0000256" key="1">
    <source>
        <dbReference type="ARBA" id="ARBA00005662"/>
    </source>
</evidence>
<feature type="transmembrane region" description="Helical" evidence="2">
    <location>
        <begin position="5"/>
        <end position="26"/>
    </location>
</feature>
<sequence length="599" mass="66131">MINKILKISIIPILLSLAGVGLYFVLPDIHFVRQDKMNVPDQDIASAYHRSQFFKYAEFIENSVKEVKSDTKIDLDRVMGGIVPHHIPTTIPLLAEFYAKLKNARDVKTFIILAPDHVDAGRGSISVSKADFVMPFGTLKSDLAIIEQLESSGFVIHDEAPFDREHSIDSQLLLISKLFPEARIVPLIFRSSITNETAKVFGKVLSSIINNDAFIVSSVDFSHHLSEKQARPIDYLSANVLGAIDTKSAALVEADSTQALMALMAFLETKGANHHVDLQVFNTRDFNGNNDYTTGYVTGFWGIKYGASSKLDDARPVTLLFVGDIMLSRLIGDIMAKKNDWRYPFLEIAELLRNADIAFGNLEGPISTRGAKVGSIYSFRADPRAIEGLLYAGFNVLSIANNHIWDYGADAVRDTLNLLSNNGIGAVGGGSNYADTHQPFIKEIRNTKIAFLAYTNLISSSLGSKTAKPAIAFLDIDQAITDIKEAKKIADLVVVSLHWGNEYETGHNSEQERIARAFIDAGARLVIGHHPHVVQEVEEYHGGYIAYSLGNFVFDQNFSPETGQGLILKVSVNEKRISQVVPLKIGFTQSFQPYLIDSH</sequence>
<dbReference type="AlphaFoldDB" id="A0A0G1NPY6"/>
<dbReference type="Proteomes" id="UP000034569">
    <property type="component" value="Unassembled WGS sequence"/>
</dbReference>
<dbReference type="Pfam" id="PF01875">
    <property type="entry name" value="Memo"/>
    <property type="match status" value="1"/>
</dbReference>
<dbReference type="CDD" id="cd07381">
    <property type="entry name" value="MPP_CapA"/>
    <property type="match status" value="1"/>
</dbReference>
<comment type="similarity">
    <text evidence="1">Belongs to the CapA family.</text>
</comment>
<dbReference type="Pfam" id="PF09587">
    <property type="entry name" value="PGA_cap"/>
    <property type="match status" value="1"/>
</dbReference>
<keyword evidence="2" id="KW-0812">Transmembrane</keyword>
<reference evidence="4 5" key="1">
    <citation type="journal article" date="2015" name="Nature">
        <title>rRNA introns, odd ribosomes, and small enigmatic genomes across a large radiation of phyla.</title>
        <authorList>
            <person name="Brown C.T."/>
            <person name="Hug L.A."/>
            <person name="Thomas B.C."/>
            <person name="Sharon I."/>
            <person name="Castelle C.J."/>
            <person name="Singh A."/>
            <person name="Wilkins M.J."/>
            <person name="Williams K.H."/>
            <person name="Banfield J.F."/>
        </authorList>
    </citation>
    <scope>NUCLEOTIDE SEQUENCE [LARGE SCALE GENOMIC DNA]</scope>
</reference>
<dbReference type="InterPro" id="IPR019079">
    <property type="entry name" value="Capsule_synth_CapA"/>
</dbReference>
<dbReference type="PANTHER" id="PTHR33393">
    <property type="entry name" value="POLYGLUTAMINE SYNTHESIS ACCESSORY PROTEIN RV0574C-RELATED"/>
    <property type="match status" value="1"/>
</dbReference>
<keyword evidence="2" id="KW-0472">Membrane</keyword>
<feature type="domain" description="Capsule synthesis protein CapA" evidence="3">
    <location>
        <begin position="318"/>
        <end position="556"/>
    </location>
</feature>
<protein>
    <recommendedName>
        <fullName evidence="3">Capsule synthesis protein CapA domain-containing protein</fullName>
    </recommendedName>
</protein>
<dbReference type="NCBIfam" id="TIGR04336">
    <property type="entry name" value="AmmeMemoSam_B"/>
    <property type="match status" value="1"/>
</dbReference>